<dbReference type="SUPFAM" id="SSF82199">
    <property type="entry name" value="SET domain"/>
    <property type="match status" value="1"/>
</dbReference>
<dbReference type="SMART" id="SM00317">
    <property type="entry name" value="SET"/>
    <property type="match status" value="1"/>
</dbReference>
<dbReference type="InterPro" id="IPR001214">
    <property type="entry name" value="SET_dom"/>
</dbReference>
<dbReference type="InterPro" id="IPR053209">
    <property type="entry name" value="Gramillin-biosynth_MTr"/>
</dbReference>
<gene>
    <name evidence="3" type="ORF">K490DRAFT_65098</name>
</gene>
<keyword evidence="4" id="KW-1185">Reference proteome</keyword>
<feature type="domain" description="SET" evidence="2">
    <location>
        <begin position="287"/>
        <end position="472"/>
    </location>
</feature>
<evidence type="ECO:0000313" key="4">
    <source>
        <dbReference type="Proteomes" id="UP000799776"/>
    </source>
</evidence>
<dbReference type="SMART" id="SM00028">
    <property type="entry name" value="TPR"/>
    <property type="match status" value="3"/>
</dbReference>
<dbReference type="Gene3D" id="1.25.40.10">
    <property type="entry name" value="Tetratricopeptide repeat domain"/>
    <property type="match status" value="1"/>
</dbReference>
<accession>A0A9P4HTN5</accession>
<dbReference type="AlphaFoldDB" id="A0A9P4HTN5"/>
<protein>
    <submittedName>
        <fullName evidence="3">SET domain-containing protein</fullName>
    </submittedName>
</protein>
<organism evidence="3 4">
    <name type="scientific">Saccharata proteae CBS 121410</name>
    <dbReference type="NCBI Taxonomy" id="1314787"/>
    <lineage>
        <taxon>Eukaryota</taxon>
        <taxon>Fungi</taxon>
        <taxon>Dikarya</taxon>
        <taxon>Ascomycota</taxon>
        <taxon>Pezizomycotina</taxon>
        <taxon>Dothideomycetes</taxon>
        <taxon>Dothideomycetes incertae sedis</taxon>
        <taxon>Botryosphaeriales</taxon>
        <taxon>Saccharataceae</taxon>
        <taxon>Saccharata</taxon>
    </lineage>
</organism>
<comment type="caution">
    <text evidence="3">The sequence shown here is derived from an EMBL/GenBank/DDBJ whole genome shotgun (WGS) entry which is preliminary data.</text>
</comment>
<proteinExistence type="predicted"/>
<dbReference type="PROSITE" id="PS50005">
    <property type="entry name" value="TPR"/>
    <property type="match status" value="1"/>
</dbReference>
<dbReference type="Gene3D" id="2.170.270.10">
    <property type="entry name" value="SET domain"/>
    <property type="match status" value="1"/>
</dbReference>
<dbReference type="InterPro" id="IPR046341">
    <property type="entry name" value="SET_dom_sf"/>
</dbReference>
<evidence type="ECO:0000313" key="3">
    <source>
        <dbReference type="EMBL" id="KAF2087819.1"/>
    </source>
</evidence>
<dbReference type="PANTHER" id="PTHR47643">
    <property type="entry name" value="TPR DOMAIN PROTEIN (AFU_ORTHOLOGUE AFUA_5G12710)"/>
    <property type="match status" value="1"/>
</dbReference>
<evidence type="ECO:0000256" key="1">
    <source>
        <dbReference type="PROSITE-ProRule" id="PRU00339"/>
    </source>
</evidence>
<dbReference type="Proteomes" id="UP000799776">
    <property type="component" value="Unassembled WGS sequence"/>
</dbReference>
<dbReference type="EMBL" id="ML978718">
    <property type="protein sequence ID" value="KAF2087819.1"/>
    <property type="molecule type" value="Genomic_DNA"/>
</dbReference>
<sequence>MGSIEPYPPCFQPIGELTKTTFDELTLNTYFVGTVVFVKLLTLPIRGIPLVLAGEDEHGTMRRLQFYNQSLFEDPNILFPEGRIIAIKEPFYKSSPHDYEYIRVDHPSNIMILRQTADIIPASMRLDIEDSIISAAEWKSGGNEAVLAEDYLEAINCYSQALLAIRSPEEESLRAVILRNRAQMFIDLGFYDDAKVDALASLKIQPGYNKTLYRAARACYELDQYEECQEYLQQLLNVDPTEPKGLKDMSRVQTRLREQETGKYDFKHMTEQVVSRTRGLDHANFTRRVAVKDSEKHGRGLFTTEAVKAGDLLLVEKAFGTVTDEAGKQQSNTSDPLPCQNAVLLSELVQKAYRTPSLLGPLLHLYAGPTPNGDTKEDIVDGRPVFDTFRLADVINYNVFGFDYMSSDNAPGRYSRKKSYPKYKSATGVWLTASYTNHSCSYNAMRAFIGNIMIVRATRDLAAGEEVTMTYVGTDDPVLARRNSLRDTWGFDCYCALCKLEMKSLGPFERKRAELLGRIKYVSFEDPVEVTDEGILRIRNMAHQIENLYDKNIFVPGQPRVELSKVLVDIASMNAIRGNITEVKLYSRKAMEYLGFKIEVDDNDRMTVDRTNSITKTHCITACIHMASTYDSKAVMLQAIRLAKQFYKICYGEDDTFTEKYQHETPDGALEFLDKLSAEDSGS</sequence>
<dbReference type="SUPFAM" id="SSF48452">
    <property type="entry name" value="TPR-like"/>
    <property type="match status" value="1"/>
</dbReference>
<dbReference type="Pfam" id="PF00856">
    <property type="entry name" value="SET"/>
    <property type="match status" value="1"/>
</dbReference>
<dbReference type="PANTHER" id="PTHR47643:SF2">
    <property type="entry name" value="TPR DOMAIN PROTEIN (AFU_ORTHOLOGUE AFUA_5G12710)"/>
    <property type="match status" value="1"/>
</dbReference>
<feature type="repeat" description="TPR" evidence="1">
    <location>
        <begin position="209"/>
        <end position="242"/>
    </location>
</feature>
<dbReference type="PROSITE" id="PS50280">
    <property type="entry name" value="SET"/>
    <property type="match status" value="1"/>
</dbReference>
<dbReference type="InterPro" id="IPR011990">
    <property type="entry name" value="TPR-like_helical_dom_sf"/>
</dbReference>
<keyword evidence="1" id="KW-0802">TPR repeat</keyword>
<dbReference type="InterPro" id="IPR019734">
    <property type="entry name" value="TPR_rpt"/>
</dbReference>
<reference evidence="3" key="1">
    <citation type="journal article" date="2020" name="Stud. Mycol.">
        <title>101 Dothideomycetes genomes: a test case for predicting lifestyles and emergence of pathogens.</title>
        <authorList>
            <person name="Haridas S."/>
            <person name="Albert R."/>
            <person name="Binder M."/>
            <person name="Bloem J."/>
            <person name="Labutti K."/>
            <person name="Salamov A."/>
            <person name="Andreopoulos B."/>
            <person name="Baker S."/>
            <person name="Barry K."/>
            <person name="Bills G."/>
            <person name="Bluhm B."/>
            <person name="Cannon C."/>
            <person name="Castanera R."/>
            <person name="Culley D."/>
            <person name="Daum C."/>
            <person name="Ezra D."/>
            <person name="Gonzalez J."/>
            <person name="Henrissat B."/>
            <person name="Kuo A."/>
            <person name="Liang C."/>
            <person name="Lipzen A."/>
            <person name="Lutzoni F."/>
            <person name="Magnuson J."/>
            <person name="Mondo S."/>
            <person name="Nolan M."/>
            <person name="Ohm R."/>
            <person name="Pangilinan J."/>
            <person name="Park H.-J."/>
            <person name="Ramirez L."/>
            <person name="Alfaro M."/>
            <person name="Sun H."/>
            <person name="Tritt A."/>
            <person name="Yoshinaga Y."/>
            <person name="Zwiers L.-H."/>
            <person name="Turgeon B."/>
            <person name="Goodwin S."/>
            <person name="Spatafora J."/>
            <person name="Crous P."/>
            <person name="Grigoriev I."/>
        </authorList>
    </citation>
    <scope>NUCLEOTIDE SEQUENCE</scope>
    <source>
        <strain evidence="3">CBS 121410</strain>
    </source>
</reference>
<name>A0A9P4HTN5_9PEZI</name>
<evidence type="ECO:0000259" key="2">
    <source>
        <dbReference type="PROSITE" id="PS50280"/>
    </source>
</evidence>
<dbReference type="OrthoDB" id="438641at2759"/>